<proteinExistence type="inferred from homology"/>
<feature type="domain" description="BTB" evidence="14">
    <location>
        <begin position="24"/>
        <end position="50"/>
    </location>
</feature>
<comment type="subcellular location">
    <subcellularLocation>
        <location evidence="1">Nucleus</location>
    </subcellularLocation>
</comment>
<name>A0AAJ7T604_PETMA</name>
<evidence type="ECO:0000256" key="7">
    <source>
        <dbReference type="ARBA" id="ARBA00023015"/>
    </source>
</evidence>
<organism evidence="16 18">
    <name type="scientific">Petromyzon marinus</name>
    <name type="common">Sea lamprey</name>
    <dbReference type="NCBI Taxonomy" id="7757"/>
    <lineage>
        <taxon>Eukaryota</taxon>
        <taxon>Metazoa</taxon>
        <taxon>Chordata</taxon>
        <taxon>Craniata</taxon>
        <taxon>Vertebrata</taxon>
        <taxon>Cyclostomata</taxon>
        <taxon>Hyperoartia</taxon>
        <taxon>Petromyzontiformes</taxon>
        <taxon>Petromyzontidae</taxon>
        <taxon>Petromyzon</taxon>
    </lineage>
</organism>
<dbReference type="FunFam" id="3.30.160.60:FF:000892">
    <property type="entry name" value="zinc finger and BTB domain-containing protein 3"/>
    <property type="match status" value="1"/>
</dbReference>
<dbReference type="Gene3D" id="3.30.710.10">
    <property type="entry name" value="Potassium Channel Kv1.1, Chain A"/>
    <property type="match status" value="2"/>
</dbReference>
<keyword evidence="7" id="KW-0805">Transcription regulation</keyword>
<evidence type="ECO:0000313" key="18">
    <source>
        <dbReference type="RefSeq" id="XP_032812006.1"/>
    </source>
</evidence>
<feature type="compositionally biased region" description="Gly residues" evidence="13">
    <location>
        <begin position="80"/>
        <end position="89"/>
    </location>
</feature>
<dbReference type="PROSITE" id="PS50097">
    <property type="entry name" value="BTB"/>
    <property type="match status" value="1"/>
</dbReference>
<dbReference type="InterPro" id="IPR011333">
    <property type="entry name" value="SKP1/BTB/POZ_sf"/>
</dbReference>
<evidence type="ECO:0000256" key="10">
    <source>
        <dbReference type="ARBA" id="ARBA00023242"/>
    </source>
</evidence>
<evidence type="ECO:0000259" key="14">
    <source>
        <dbReference type="PROSITE" id="PS50097"/>
    </source>
</evidence>
<dbReference type="GO" id="GO:0000981">
    <property type="term" value="F:DNA-binding transcription factor activity, RNA polymerase II-specific"/>
    <property type="evidence" value="ECO:0007669"/>
    <property type="project" value="TreeGrafter"/>
</dbReference>
<feature type="compositionally biased region" description="Basic and acidic residues" evidence="13">
    <location>
        <begin position="273"/>
        <end position="283"/>
    </location>
</feature>
<dbReference type="PROSITE" id="PS50157">
    <property type="entry name" value="ZINC_FINGER_C2H2_2"/>
    <property type="match status" value="3"/>
</dbReference>
<keyword evidence="3" id="KW-0479">Metal-binding</keyword>
<dbReference type="Gene3D" id="3.30.160.60">
    <property type="entry name" value="Classic Zinc Finger"/>
    <property type="match status" value="3"/>
</dbReference>
<dbReference type="KEGG" id="pmrn:116943325"/>
<evidence type="ECO:0000256" key="9">
    <source>
        <dbReference type="ARBA" id="ARBA00023163"/>
    </source>
</evidence>
<feature type="region of interest" description="Disordered" evidence="13">
    <location>
        <begin position="538"/>
        <end position="612"/>
    </location>
</feature>
<feature type="region of interest" description="Disordered" evidence="13">
    <location>
        <begin position="56"/>
        <end position="94"/>
    </location>
</feature>
<evidence type="ECO:0000256" key="1">
    <source>
        <dbReference type="ARBA" id="ARBA00004123"/>
    </source>
</evidence>
<dbReference type="Pfam" id="PF00651">
    <property type="entry name" value="BTB"/>
    <property type="match status" value="2"/>
</dbReference>
<dbReference type="InterPro" id="IPR000210">
    <property type="entry name" value="BTB/POZ_dom"/>
</dbReference>
<keyword evidence="10" id="KW-0539">Nucleus</keyword>
<evidence type="ECO:0000313" key="16">
    <source>
        <dbReference type="Proteomes" id="UP001318040"/>
    </source>
</evidence>
<sequence>MEFPGHGERLLRGLRQQLLRGFLCDVTVRVGPAHFRAHRAVLAACSLHFQLSCRAGHRAVPGPGPTDRSAKRERFDGDSDGGGDGGLGAGVDEKVVATGERRRVKWERAELDHDAQNRCRRRPPVDEGYGCQGAWPRRSDGFLLHGAGGGNQRPHAVSDGIDDTAAAFRVRLEDERLGSAESAGESCRRRDEAERGPRHERFREERLPGGRVAKREWQNGSERRGGEEGGNGRGDGGGVGERSPCLRGGDGDAPSGVVPDDARLVNGCGPTDRPSRETAGKRDTPRHRGAGTPHESEHGDGVTGECRPVAGSEGNPDHACVIDLNPEMVTPSAFAILLDFMYQGSLRVDALPPEDLLAAASYLHMYDVVKACSQQLAYQHVGRPAGENHLSGPDGTCREDDNGRGGGGTRWSSRNGRGFEEDGFKGEAESGSYHHLHHHHHLHLLHKGVDIKAEAPPSRRMEEPDKVFNGKFPGGSRNDVERWAKASPATSNGSDVESDHALDLSFRPVLPTRFPSPAWHVEAERRRKPLPCAVKLDREAAEPEEDEEGLHPHPPRYESVVRKAGPAAPLGGSIGGDGGGSGDERGSSPTETDGSPRSDASSVGGGGGGPCAAGIGRQSHELVAAGGAPAEAFAYALPFVSAAAAAAAAAAGVFACPLCSCIFPAPQLLQMHLSAHFCDTDARRCGKAASLPRGGGQFGFGGGGGGASGNGASGVGASGSGVGTPTCSQCGKTFSCAYTLRRHERTHSGEKPYTCATCGKSFQYSHNLSRHAVVHTREKPHACKWCERRFTQSGDLYRHIRKFHCNLLSSVAAAQ</sequence>
<keyword evidence="5 12" id="KW-0863">Zinc-finger</keyword>
<dbReference type="GO" id="GO:0005634">
    <property type="term" value="C:nucleus"/>
    <property type="evidence" value="ECO:0007669"/>
    <property type="project" value="UniProtKB-SubCell"/>
</dbReference>
<keyword evidence="2" id="KW-0678">Repressor</keyword>
<dbReference type="RefSeq" id="XP_032812005.1">
    <property type="nucleotide sequence ID" value="XM_032956114.1"/>
</dbReference>
<feature type="compositionally biased region" description="Gly residues" evidence="13">
    <location>
        <begin position="572"/>
        <end position="581"/>
    </location>
</feature>
<dbReference type="SUPFAM" id="SSF54695">
    <property type="entry name" value="POZ domain"/>
    <property type="match status" value="1"/>
</dbReference>
<evidence type="ECO:0000313" key="17">
    <source>
        <dbReference type="RefSeq" id="XP_032812005.1"/>
    </source>
</evidence>
<dbReference type="FunFam" id="3.30.160.60:FF:000646">
    <property type="entry name" value="Myeloid zinc finger 1"/>
    <property type="match status" value="1"/>
</dbReference>
<evidence type="ECO:0000256" key="6">
    <source>
        <dbReference type="ARBA" id="ARBA00022833"/>
    </source>
</evidence>
<keyword evidence="16" id="KW-1185">Reference proteome</keyword>
<reference evidence="17 18" key="1">
    <citation type="submission" date="2025-04" db="UniProtKB">
        <authorList>
            <consortium name="RefSeq"/>
        </authorList>
    </citation>
    <scope>IDENTIFICATION</scope>
    <source>
        <tissue evidence="17 18">Sperm</tissue>
    </source>
</reference>
<dbReference type="SUPFAM" id="SSF57667">
    <property type="entry name" value="beta-beta-alpha zinc fingers"/>
    <property type="match status" value="2"/>
</dbReference>
<dbReference type="GO" id="GO:0003677">
    <property type="term" value="F:DNA binding"/>
    <property type="evidence" value="ECO:0007669"/>
    <property type="project" value="UniProtKB-KW"/>
</dbReference>
<gene>
    <name evidence="17 18" type="primary">LOC116943325</name>
</gene>
<feature type="region of interest" description="Disordered" evidence="13">
    <location>
        <begin position="456"/>
        <end position="479"/>
    </location>
</feature>
<feature type="compositionally biased region" description="Basic and acidic residues" evidence="13">
    <location>
        <begin position="417"/>
        <end position="428"/>
    </location>
</feature>
<evidence type="ECO:0000259" key="15">
    <source>
        <dbReference type="PROSITE" id="PS50157"/>
    </source>
</evidence>
<keyword evidence="6" id="KW-0862">Zinc</keyword>
<keyword evidence="4" id="KW-0677">Repeat</keyword>
<feature type="domain" description="C2H2-type" evidence="15">
    <location>
        <begin position="781"/>
        <end position="804"/>
    </location>
</feature>
<feature type="domain" description="C2H2-type" evidence="15">
    <location>
        <begin position="725"/>
        <end position="752"/>
    </location>
</feature>
<protein>
    <submittedName>
        <fullName evidence="17 18">Zinc finger and BTB domain-containing protein 18.2-like</fullName>
    </submittedName>
</protein>
<evidence type="ECO:0000256" key="5">
    <source>
        <dbReference type="ARBA" id="ARBA00022771"/>
    </source>
</evidence>
<dbReference type="FunFam" id="3.30.160.60:FF:000114">
    <property type="entry name" value="Zinc finger and BTB domain-containing protein 18"/>
    <property type="match status" value="1"/>
</dbReference>
<dbReference type="Proteomes" id="UP001318040">
    <property type="component" value="Chromosome 17"/>
</dbReference>
<keyword evidence="8" id="KW-0238">DNA-binding</keyword>
<dbReference type="AlphaFoldDB" id="A0AAJ7T604"/>
<dbReference type="PANTHER" id="PTHR24394">
    <property type="entry name" value="ZINC FINGER PROTEIN"/>
    <property type="match status" value="1"/>
</dbReference>
<dbReference type="SMART" id="SM00355">
    <property type="entry name" value="ZnF_C2H2"/>
    <property type="match status" value="4"/>
</dbReference>
<feature type="compositionally biased region" description="Polar residues" evidence="13">
    <location>
        <begin position="589"/>
        <end position="601"/>
    </location>
</feature>
<feature type="compositionally biased region" description="Basic and acidic residues" evidence="13">
    <location>
        <begin position="186"/>
        <end position="227"/>
    </location>
</feature>
<evidence type="ECO:0000256" key="13">
    <source>
        <dbReference type="SAM" id="MobiDB-lite"/>
    </source>
</evidence>
<evidence type="ECO:0000256" key="11">
    <source>
        <dbReference type="ARBA" id="ARBA00038422"/>
    </source>
</evidence>
<feature type="region of interest" description="Disordered" evidence="13">
    <location>
        <begin position="176"/>
        <end position="313"/>
    </location>
</feature>
<dbReference type="PROSITE" id="PS00028">
    <property type="entry name" value="ZINC_FINGER_C2H2_1"/>
    <property type="match status" value="4"/>
</dbReference>
<dbReference type="GO" id="GO:0008270">
    <property type="term" value="F:zinc ion binding"/>
    <property type="evidence" value="ECO:0007669"/>
    <property type="project" value="UniProtKB-KW"/>
</dbReference>
<dbReference type="SMART" id="SM00225">
    <property type="entry name" value="BTB"/>
    <property type="match status" value="1"/>
</dbReference>
<feature type="domain" description="C2H2-type" evidence="15">
    <location>
        <begin position="753"/>
        <end position="780"/>
    </location>
</feature>
<comment type="similarity">
    <text evidence="11">Belongs to the krueppel C2H2-type zinc-finger protein family. ZBTB18 subfamily.</text>
</comment>
<keyword evidence="9" id="KW-0804">Transcription</keyword>
<feature type="region of interest" description="Disordered" evidence="13">
    <location>
        <begin position="384"/>
        <end position="430"/>
    </location>
</feature>
<feature type="compositionally biased region" description="Gly residues" evidence="13">
    <location>
        <begin position="228"/>
        <end position="240"/>
    </location>
</feature>
<dbReference type="RefSeq" id="XP_032812006.1">
    <property type="nucleotide sequence ID" value="XM_032956115.1"/>
</dbReference>
<dbReference type="PANTHER" id="PTHR24394:SF20">
    <property type="entry name" value="ZINC FINGER AND BTB DOMAIN-CONTAINING PROTEIN 42"/>
    <property type="match status" value="1"/>
</dbReference>
<feature type="compositionally biased region" description="Basic and acidic residues" evidence="13">
    <location>
        <begin position="549"/>
        <end position="561"/>
    </location>
</feature>
<dbReference type="Pfam" id="PF00096">
    <property type="entry name" value="zf-C2H2"/>
    <property type="match status" value="3"/>
</dbReference>
<feature type="compositionally biased region" description="Basic and acidic residues" evidence="13">
    <location>
        <begin position="68"/>
        <end position="77"/>
    </location>
</feature>
<evidence type="ECO:0000256" key="4">
    <source>
        <dbReference type="ARBA" id="ARBA00022737"/>
    </source>
</evidence>
<evidence type="ECO:0000256" key="3">
    <source>
        <dbReference type="ARBA" id="ARBA00022723"/>
    </source>
</evidence>
<dbReference type="InterPro" id="IPR036236">
    <property type="entry name" value="Znf_C2H2_sf"/>
</dbReference>
<evidence type="ECO:0000256" key="12">
    <source>
        <dbReference type="PROSITE-ProRule" id="PRU00042"/>
    </source>
</evidence>
<evidence type="ECO:0000256" key="8">
    <source>
        <dbReference type="ARBA" id="ARBA00023125"/>
    </source>
</evidence>
<dbReference type="InterPro" id="IPR013087">
    <property type="entry name" value="Znf_C2H2_type"/>
</dbReference>
<accession>A0AAJ7T604</accession>
<evidence type="ECO:0000256" key="2">
    <source>
        <dbReference type="ARBA" id="ARBA00022491"/>
    </source>
</evidence>
<feature type="compositionally biased region" description="Basic and acidic residues" evidence="13">
    <location>
        <begin position="456"/>
        <end position="468"/>
    </location>
</feature>